<feature type="signal peptide" evidence="6">
    <location>
        <begin position="1"/>
        <end position="21"/>
    </location>
</feature>
<evidence type="ECO:0000256" key="1">
    <source>
        <dbReference type="ARBA" id="ARBA00004196"/>
    </source>
</evidence>
<evidence type="ECO:0000313" key="9">
    <source>
        <dbReference type="Proteomes" id="UP000627166"/>
    </source>
</evidence>
<protein>
    <submittedName>
        <fullName evidence="8">Peptide ABC transporter substrate-binding protein</fullName>
    </submittedName>
</protein>
<dbReference type="PANTHER" id="PTHR30290">
    <property type="entry name" value="PERIPLASMIC BINDING COMPONENT OF ABC TRANSPORTER"/>
    <property type="match status" value="1"/>
</dbReference>
<dbReference type="InterPro" id="IPR000914">
    <property type="entry name" value="SBP_5_dom"/>
</dbReference>
<sequence length="580" mass="66395">MKSKKWLSILTAIVMAGSVLAFSGCSKGSDSGEKTDPKNTTEVEETAGKKDEEQYLKTVLFDAQTYDPNECHDTSSSTILAATQEGLVRVKVVDGNDVLEPAAAESWEISDDGLVYTFKLRDMNWSDGVKLTAQHFVDSYRRILEKDKAFAYAGFLYDIKGAEAYNIGKGKVEDVAVEAKDDNTLVLTLEKETPYFLKKLVNTAFYPIRLDVIEKGGDNWNTDYTKQVWSGPFKVTDHVKDNSLVLEKNEAYWDAENVFLEKVQMNRIEEFSTQAQLFEAQELDITGSTQEYVVKWMEMAEKGEFQAEIGDSPGNWYFEFNTKGGPSGIMSNNKIRQAISLAIDREEYVEKLTGRYTPAYGFVPRAINIGDDNYREKAPEPLKEMSDEYKNNPEKLQALFKEGLKELGKDTDDLSKIQIKYLARGTTSASKQEQEWYQQQLEKNLGIKVNIEVASDFGIWKKAVEDSDFDVTFAGWSADFDDPVNFFEMFETNNGNNSTKYSNAEYDKIYKELLTELDQNKRLEKFKRLEEILVKEDPAVQPLFNEDKRRFTHNYVKDFMTPKFGPQYEFRWAYTEGRGK</sequence>
<dbReference type="InterPro" id="IPR030678">
    <property type="entry name" value="Peptide/Ni-bd"/>
</dbReference>
<dbReference type="SUPFAM" id="SSF53850">
    <property type="entry name" value="Periplasmic binding protein-like II"/>
    <property type="match status" value="1"/>
</dbReference>
<evidence type="ECO:0000256" key="2">
    <source>
        <dbReference type="ARBA" id="ARBA00005695"/>
    </source>
</evidence>
<comment type="similarity">
    <text evidence="2">Belongs to the bacterial solute-binding protein 5 family.</text>
</comment>
<evidence type="ECO:0000256" key="6">
    <source>
        <dbReference type="SAM" id="SignalP"/>
    </source>
</evidence>
<organism evidence="8 9">
    <name type="scientific">Clostridium faecium</name>
    <dbReference type="NCBI Taxonomy" id="2762223"/>
    <lineage>
        <taxon>Bacteria</taxon>
        <taxon>Bacillati</taxon>
        <taxon>Bacillota</taxon>
        <taxon>Clostridia</taxon>
        <taxon>Eubacteriales</taxon>
        <taxon>Clostridiaceae</taxon>
        <taxon>Clostridium</taxon>
    </lineage>
</organism>
<keyword evidence="9" id="KW-1185">Reference proteome</keyword>
<dbReference type="Gene3D" id="3.90.76.10">
    <property type="entry name" value="Dipeptide-binding Protein, Domain 1"/>
    <property type="match status" value="1"/>
</dbReference>
<proteinExistence type="inferred from homology"/>
<dbReference type="EMBL" id="JACSQB010000081">
    <property type="protein sequence ID" value="MBD8047591.1"/>
    <property type="molecule type" value="Genomic_DNA"/>
</dbReference>
<comment type="caution">
    <text evidence="8">The sequence shown here is derived from an EMBL/GenBank/DDBJ whole genome shotgun (WGS) entry which is preliminary data.</text>
</comment>
<dbReference type="Gene3D" id="3.40.190.10">
    <property type="entry name" value="Periplasmic binding protein-like II"/>
    <property type="match status" value="1"/>
</dbReference>
<comment type="subcellular location">
    <subcellularLocation>
        <location evidence="1">Cell envelope</location>
    </subcellularLocation>
</comment>
<dbReference type="InterPro" id="IPR039424">
    <property type="entry name" value="SBP_5"/>
</dbReference>
<evidence type="ECO:0000256" key="3">
    <source>
        <dbReference type="ARBA" id="ARBA00022448"/>
    </source>
</evidence>
<feature type="chain" id="PRO_5046504135" evidence="6">
    <location>
        <begin position="22"/>
        <end position="580"/>
    </location>
</feature>
<reference evidence="8 9" key="1">
    <citation type="submission" date="2020-08" db="EMBL/GenBank/DDBJ databases">
        <title>A Genomic Blueprint of the Chicken Gut Microbiome.</title>
        <authorList>
            <person name="Gilroy R."/>
            <person name="Ravi A."/>
            <person name="Getino M."/>
            <person name="Pursley I."/>
            <person name="Horton D.L."/>
            <person name="Alikhan N.-F."/>
            <person name="Baker D."/>
            <person name="Gharbi K."/>
            <person name="Hall N."/>
            <person name="Watson M."/>
            <person name="Adriaenssens E.M."/>
            <person name="Foster-Nyarko E."/>
            <person name="Jarju S."/>
            <person name="Secka A."/>
            <person name="Antonio M."/>
            <person name="Oren A."/>
            <person name="Chaudhuri R."/>
            <person name="La Ragione R.M."/>
            <person name="Hildebrand F."/>
            <person name="Pallen M.J."/>
        </authorList>
    </citation>
    <scope>NUCLEOTIDE SEQUENCE [LARGE SCALE GENOMIC DNA]</scope>
    <source>
        <strain evidence="8 9">N37</strain>
    </source>
</reference>
<feature type="region of interest" description="Disordered" evidence="5">
    <location>
        <begin position="27"/>
        <end position="47"/>
    </location>
</feature>
<keyword evidence="3" id="KW-0813">Transport</keyword>
<dbReference type="Proteomes" id="UP000627166">
    <property type="component" value="Unassembled WGS sequence"/>
</dbReference>
<dbReference type="CDD" id="cd08504">
    <property type="entry name" value="PBP2_OppA"/>
    <property type="match status" value="1"/>
</dbReference>
<evidence type="ECO:0000313" key="8">
    <source>
        <dbReference type="EMBL" id="MBD8047591.1"/>
    </source>
</evidence>
<evidence type="ECO:0000259" key="7">
    <source>
        <dbReference type="Pfam" id="PF00496"/>
    </source>
</evidence>
<keyword evidence="4 6" id="KW-0732">Signal</keyword>
<evidence type="ECO:0000256" key="4">
    <source>
        <dbReference type="ARBA" id="ARBA00022729"/>
    </source>
</evidence>
<name>A0ABR8YUH0_9CLOT</name>
<dbReference type="PANTHER" id="PTHR30290:SF10">
    <property type="entry name" value="PERIPLASMIC OLIGOPEPTIDE-BINDING PROTEIN-RELATED"/>
    <property type="match status" value="1"/>
</dbReference>
<dbReference type="PROSITE" id="PS51257">
    <property type="entry name" value="PROKAR_LIPOPROTEIN"/>
    <property type="match status" value="1"/>
</dbReference>
<feature type="domain" description="Solute-binding protein family 5" evidence="7">
    <location>
        <begin position="99"/>
        <end position="497"/>
    </location>
</feature>
<evidence type="ECO:0000256" key="5">
    <source>
        <dbReference type="SAM" id="MobiDB-lite"/>
    </source>
</evidence>
<dbReference type="Pfam" id="PF00496">
    <property type="entry name" value="SBP_bac_5"/>
    <property type="match status" value="1"/>
</dbReference>
<feature type="compositionally biased region" description="Basic and acidic residues" evidence="5">
    <location>
        <begin position="30"/>
        <end position="47"/>
    </location>
</feature>
<gene>
    <name evidence="8" type="ORF">H9637_11160</name>
</gene>
<dbReference type="RefSeq" id="WP_191740560.1">
    <property type="nucleotide sequence ID" value="NZ_JACSQB010000081.1"/>
</dbReference>
<accession>A0ABR8YUH0</accession>
<dbReference type="Gene3D" id="3.10.105.10">
    <property type="entry name" value="Dipeptide-binding Protein, Domain 3"/>
    <property type="match status" value="1"/>
</dbReference>
<dbReference type="PIRSF" id="PIRSF002741">
    <property type="entry name" value="MppA"/>
    <property type="match status" value="1"/>
</dbReference>